<proteinExistence type="predicted"/>
<gene>
    <name evidence="2" type="ORF">P7K49_033153</name>
</gene>
<comment type="caution">
    <text evidence="2">The sequence shown here is derived from an EMBL/GenBank/DDBJ whole genome shotgun (WGS) entry which is preliminary data.</text>
</comment>
<name>A0ABQ9TRH9_SAGOE</name>
<evidence type="ECO:0000313" key="3">
    <source>
        <dbReference type="Proteomes" id="UP001266305"/>
    </source>
</evidence>
<feature type="compositionally biased region" description="Basic and acidic residues" evidence="1">
    <location>
        <begin position="17"/>
        <end position="30"/>
    </location>
</feature>
<feature type="compositionally biased region" description="Pro residues" evidence="1">
    <location>
        <begin position="60"/>
        <end position="69"/>
    </location>
</feature>
<evidence type="ECO:0000256" key="1">
    <source>
        <dbReference type="SAM" id="MobiDB-lite"/>
    </source>
</evidence>
<sequence length="158" mass="16643">MAASSLEQKLSRLEAKLKQENREARRRIDLNLDISPQRPRPSKHGAVGEGAGGAGRAPREAPPLPPGPAPASGALALLLSVPPVVGSRGEGHGDPGGVGPASSGGFPPSEPGGPVPGPRRSLQQMTRPHRRHPLGRALWTPRVRDHIQVAPRIQTRPF</sequence>
<keyword evidence="3" id="KW-1185">Reference proteome</keyword>
<organism evidence="2 3">
    <name type="scientific">Saguinus oedipus</name>
    <name type="common">Cotton-top tamarin</name>
    <name type="synonym">Oedipomidas oedipus</name>
    <dbReference type="NCBI Taxonomy" id="9490"/>
    <lineage>
        <taxon>Eukaryota</taxon>
        <taxon>Metazoa</taxon>
        <taxon>Chordata</taxon>
        <taxon>Craniata</taxon>
        <taxon>Vertebrata</taxon>
        <taxon>Euteleostomi</taxon>
        <taxon>Mammalia</taxon>
        <taxon>Eutheria</taxon>
        <taxon>Euarchontoglires</taxon>
        <taxon>Primates</taxon>
        <taxon>Haplorrhini</taxon>
        <taxon>Platyrrhini</taxon>
        <taxon>Cebidae</taxon>
        <taxon>Callitrichinae</taxon>
        <taxon>Saguinus</taxon>
    </lineage>
</organism>
<feature type="region of interest" description="Disordered" evidence="1">
    <location>
        <begin position="17"/>
        <end position="139"/>
    </location>
</feature>
<evidence type="ECO:0000313" key="2">
    <source>
        <dbReference type="EMBL" id="KAK2087246.1"/>
    </source>
</evidence>
<feature type="compositionally biased region" description="Pro residues" evidence="1">
    <location>
        <begin position="108"/>
        <end position="117"/>
    </location>
</feature>
<protein>
    <submittedName>
        <fullName evidence="2">Uncharacterized protein</fullName>
    </submittedName>
</protein>
<feature type="compositionally biased region" description="Low complexity" evidence="1">
    <location>
        <begin position="70"/>
        <end position="86"/>
    </location>
</feature>
<dbReference type="Proteomes" id="UP001266305">
    <property type="component" value="Unassembled WGS sequence"/>
</dbReference>
<reference evidence="2 3" key="1">
    <citation type="submission" date="2023-05" db="EMBL/GenBank/DDBJ databases">
        <title>B98-5 Cell Line De Novo Hybrid Assembly: An Optical Mapping Approach.</title>
        <authorList>
            <person name="Kananen K."/>
            <person name="Auerbach J.A."/>
            <person name="Kautto E."/>
            <person name="Blachly J.S."/>
        </authorList>
    </citation>
    <scope>NUCLEOTIDE SEQUENCE [LARGE SCALE GENOMIC DNA]</scope>
    <source>
        <strain evidence="2">B95-8</strain>
        <tissue evidence="2">Cell line</tissue>
    </source>
</reference>
<dbReference type="EMBL" id="JASSZA010000019">
    <property type="protein sequence ID" value="KAK2087246.1"/>
    <property type="molecule type" value="Genomic_DNA"/>
</dbReference>
<accession>A0ABQ9TRH9</accession>